<organism evidence="6 7">
    <name type="scientific">Stylophora pistillata</name>
    <name type="common">Smooth cauliflower coral</name>
    <dbReference type="NCBI Taxonomy" id="50429"/>
    <lineage>
        <taxon>Eukaryota</taxon>
        <taxon>Metazoa</taxon>
        <taxon>Cnidaria</taxon>
        <taxon>Anthozoa</taxon>
        <taxon>Hexacorallia</taxon>
        <taxon>Scleractinia</taxon>
        <taxon>Astrocoeniina</taxon>
        <taxon>Pocilloporidae</taxon>
        <taxon>Stylophora</taxon>
    </lineage>
</organism>
<sequence length="217" mass="24857">MRKRKTSHQPNFKAARAVVLGQDGVGKSALIVRFLTKRFITEYDQTLESTWRHHMEVDNDFIYVDLMDTAGENSEVKLDNCLARGDIFLVLYSITDRSSFHEAARIGRHIRRRKTNGNSAMVILTGTKRDLEHLREVDETEGSDLSQELKCPFYEISVASSDGYKEVSEMLYGSVRQYLRHGKISSNDKRNQPSSLSKMKEGLIKKTGSFRRKSVTF</sequence>
<reference evidence="7" key="1">
    <citation type="journal article" date="2017" name="bioRxiv">
        <title>Comparative analysis of the genomes of Stylophora pistillata and Acropora digitifera provides evidence for extensive differences between species of corals.</title>
        <authorList>
            <person name="Voolstra C.R."/>
            <person name="Li Y."/>
            <person name="Liew Y.J."/>
            <person name="Baumgarten S."/>
            <person name="Zoccola D."/>
            <person name="Flot J.-F."/>
            <person name="Tambutte S."/>
            <person name="Allemand D."/>
            <person name="Aranda M."/>
        </authorList>
    </citation>
    <scope>NUCLEOTIDE SEQUENCE [LARGE SCALE GENOMIC DNA]</scope>
</reference>
<dbReference type="GO" id="GO:0003925">
    <property type="term" value="F:G protein activity"/>
    <property type="evidence" value="ECO:0007669"/>
    <property type="project" value="UniProtKB-EC"/>
</dbReference>
<dbReference type="EC" id="3.6.5.2" evidence="2"/>
<comment type="catalytic activity">
    <reaction evidence="4">
        <text>GTP + H2O = GDP + phosphate + H(+)</text>
        <dbReference type="Rhea" id="RHEA:19669"/>
        <dbReference type="ChEBI" id="CHEBI:15377"/>
        <dbReference type="ChEBI" id="CHEBI:15378"/>
        <dbReference type="ChEBI" id="CHEBI:37565"/>
        <dbReference type="ChEBI" id="CHEBI:43474"/>
        <dbReference type="ChEBI" id="CHEBI:58189"/>
        <dbReference type="EC" id="3.6.5.2"/>
    </reaction>
</comment>
<dbReference type="PROSITE" id="PS51419">
    <property type="entry name" value="RAB"/>
    <property type="match status" value="1"/>
</dbReference>
<dbReference type="GO" id="GO:0005525">
    <property type="term" value="F:GTP binding"/>
    <property type="evidence" value="ECO:0007669"/>
    <property type="project" value="InterPro"/>
</dbReference>
<evidence type="ECO:0000256" key="5">
    <source>
        <dbReference type="SAM" id="MobiDB-lite"/>
    </source>
</evidence>
<evidence type="ECO:0000256" key="3">
    <source>
        <dbReference type="ARBA" id="ARBA00022801"/>
    </source>
</evidence>
<dbReference type="Pfam" id="PF00071">
    <property type="entry name" value="Ras"/>
    <property type="match status" value="1"/>
</dbReference>
<dbReference type="SMART" id="SM00175">
    <property type="entry name" value="RAB"/>
    <property type="match status" value="1"/>
</dbReference>
<dbReference type="Proteomes" id="UP000225706">
    <property type="component" value="Unassembled WGS sequence"/>
</dbReference>
<keyword evidence="7" id="KW-1185">Reference proteome</keyword>
<dbReference type="PROSITE" id="PS51421">
    <property type="entry name" value="RAS"/>
    <property type="match status" value="1"/>
</dbReference>
<evidence type="ECO:0000313" key="7">
    <source>
        <dbReference type="Proteomes" id="UP000225706"/>
    </source>
</evidence>
<feature type="region of interest" description="Disordered" evidence="5">
    <location>
        <begin position="183"/>
        <end position="203"/>
    </location>
</feature>
<evidence type="ECO:0000313" key="6">
    <source>
        <dbReference type="EMBL" id="PFX24829.1"/>
    </source>
</evidence>
<dbReference type="InterPro" id="IPR027417">
    <property type="entry name" value="P-loop_NTPase"/>
</dbReference>
<dbReference type="OrthoDB" id="18798at2759"/>
<accession>A0A2B4S6X6</accession>
<evidence type="ECO:0000256" key="1">
    <source>
        <dbReference type="ARBA" id="ARBA00008344"/>
    </source>
</evidence>
<dbReference type="SUPFAM" id="SSF52540">
    <property type="entry name" value="P-loop containing nucleoside triphosphate hydrolases"/>
    <property type="match status" value="1"/>
</dbReference>
<dbReference type="Gene3D" id="3.40.50.300">
    <property type="entry name" value="P-loop containing nucleotide triphosphate hydrolases"/>
    <property type="match status" value="1"/>
</dbReference>
<protein>
    <recommendedName>
        <fullName evidence="2">small monomeric GTPase</fullName>
        <ecNumber evidence="2">3.6.5.2</ecNumber>
    </recommendedName>
</protein>
<dbReference type="EMBL" id="LSMT01000166">
    <property type="protein sequence ID" value="PFX24829.1"/>
    <property type="molecule type" value="Genomic_DNA"/>
</dbReference>
<evidence type="ECO:0000256" key="2">
    <source>
        <dbReference type="ARBA" id="ARBA00011984"/>
    </source>
</evidence>
<dbReference type="PRINTS" id="PR00449">
    <property type="entry name" value="RASTRNSFRMNG"/>
</dbReference>
<dbReference type="STRING" id="50429.A0A2B4S6X6"/>
<proteinExistence type="inferred from homology"/>
<name>A0A2B4S6X6_STYPI</name>
<dbReference type="PANTHER" id="PTHR45704">
    <property type="entry name" value="RAS-LIKE FAMILY MEMBER 11"/>
    <property type="match status" value="1"/>
</dbReference>
<dbReference type="InterPro" id="IPR001806">
    <property type="entry name" value="Small_GTPase"/>
</dbReference>
<comment type="similarity">
    <text evidence="1">Belongs to the small GTPase superfamily. Ras family.</text>
</comment>
<dbReference type="NCBIfam" id="TIGR00231">
    <property type="entry name" value="small_GTP"/>
    <property type="match status" value="1"/>
</dbReference>
<comment type="caution">
    <text evidence="6">The sequence shown here is derived from an EMBL/GenBank/DDBJ whole genome shotgun (WGS) entry which is preliminary data.</text>
</comment>
<evidence type="ECO:0000256" key="4">
    <source>
        <dbReference type="ARBA" id="ARBA00048098"/>
    </source>
</evidence>
<dbReference type="SMART" id="SM00174">
    <property type="entry name" value="RHO"/>
    <property type="match status" value="1"/>
</dbReference>
<dbReference type="InterPro" id="IPR051065">
    <property type="entry name" value="Ras-related_GTPase"/>
</dbReference>
<dbReference type="InterPro" id="IPR005225">
    <property type="entry name" value="Small_GTP-bd"/>
</dbReference>
<dbReference type="AlphaFoldDB" id="A0A2B4S6X6"/>
<keyword evidence="3" id="KW-0378">Hydrolase</keyword>
<dbReference type="SMART" id="SM00173">
    <property type="entry name" value="RAS"/>
    <property type="match status" value="1"/>
</dbReference>
<gene>
    <name evidence="6" type="primary">RERG</name>
    <name evidence="6" type="ORF">AWC38_SpisGene10553</name>
</gene>